<dbReference type="GO" id="GO:0015179">
    <property type="term" value="F:L-amino acid transmembrane transporter activity"/>
    <property type="evidence" value="ECO:0007669"/>
    <property type="project" value="TreeGrafter"/>
</dbReference>
<comment type="subcellular location">
    <subcellularLocation>
        <location evidence="1">Membrane</location>
        <topology evidence="1">Multi-pass membrane protein</topology>
    </subcellularLocation>
</comment>
<dbReference type="PANTHER" id="PTHR11785">
    <property type="entry name" value="AMINO ACID TRANSPORTER"/>
    <property type="match status" value="1"/>
</dbReference>
<feature type="transmembrane region" description="Helical" evidence="6">
    <location>
        <begin position="307"/>
        <end position="327"/>
    </location>
</feature>
<feature type="transmembrane region" description="Helical" evidence="6">
    <location>
        <begin position="339"/>
        <end position="362"/>
    </location>
</feature>
<feature type="transmembrane region" description="Helical" evidence="6">
    <location>
        <begin position="182"/>
        <end position="206"/>
    </location>
</feature>
<accession>A0A3N4HTK0</accession>
<keyword evidence="2 6" id="KW-0812">Transmembrane</keyword>
<keyword evidence="4 6" id="KW-0472">Membrane</keyword>
<feature type="transmembrane region" description="Helical" evidence="6">
    <location>
        <begin position="498"/>
        <end position="517"/>
    </location>
</feature>
<dbReference type="STRING" id="1160509.A0A3N4HTK0"/>
<feature type="transmembrane region" description="Helical" evidence="6">
    <location>
        <begin position="577"/>
        <end position="599"/>
    </location>
</feature>
<organism evidence="7 8">
    <name type="scientific">Ascobolus immersus RN42</name>
    <dbReference type="NCBI Taxonomy" id="1160509"/>
    <lineage>
        <taxon>Eukaryota</taxon>
        <taxon>Fungi</taxon>
        <taxon>Dikarya</taxon>
        <taxon>Ascomycota</taxon>
        <taxon>Pezizomycotina</taxon>
        <taxon>Pezizomycetes</taxon>
        <taxon>Pezizales</taxon>
        <taxon>Ascobolaceae</taxon>
        <taxon>Ascobolus</taxon>
    </lineage>
</organism>
<feature type="transmembrane region" description="Helical" evidence="6">
    <location>
        <begin position="403"/>
        <end position="424"/>
    </location>
</feature>
<feature type="region of interest" description="Disordered" evidence="5">
    <location>
        <begin position="1"/>
        <end position="56"/>
    </location>
</feature>
<dbReference type="GO" id="GO:0016020">
    <property type="term" value="C:membrane"/>
    <property type="evidence" value="ECO:0007669"/>
    <property type="project" value="UniProtKB-SubCell"/>
</dbReference>
<evidence type="ECO:0000256" key="5">
    <source>
        <dbReference type="SAM" id="MobiDB-lite"/>
    </source>
</evidence>
<name>A0A3N4HTK0_ASCIM</name>
<proteinExistence type="predicted"/>
<dbReference type="InterPro" id="IPR050598">
    <property type="entry name" value="AminoAcid_Transporter"/>
</dbReference>
<feature type="transmembrane region" description="Helical" evidence="6">
    <location>
        <begin position="611"/>
        <end position="634"/>
    </location>
</feature>
<protein>
    <recommendedName>
        <fullName evidence="9">Amino acid transporter</fullName>
    </recommendedName>
</protein>
<dbReference type="EMBL" id="ML119756">
    <property type="protein sequence ID" value="RPA75838.1"/>
    <property type="molecule type" value="Genomic_DNA"/>
</dbReference>
<evidence type="ECO:0000256" key="1">
    <source>
        <dbReference type="ARBA" id="ARBA00004141"/>
    </source>
</evidence>
<evidence type="ECO:0000256" key="2">
    <source>
        <dbReference type="ARBA" id="ARBA00022692"/>
    </source>
</evidence>
<feature type="transmembrane region" description="Helical" evidence="6">
    <location>
        <begin position="88"/>
        <end position="110"/>
    </location>
</feature>
<feature type="compositionally biased region" description="Low complexity" evidence="5">
    <location>
        <begin position="16"/>
        <end position="28"/>
    </location>
</feature>
<keyword evidence="3 6" id="KW-1133">Transmembrane helix</keyword>
<dbReference type="AlphaFoldDB" id="A0A3N4HTK0"/>
<feature type="transmembrane region" description="Helical" evidence="6">
    <location>
        <begin position="252"/>
        <end position="272"/>
    </location>
</feature>
<evidence type="ECO:0008006" key="9">
    <source>
        <dbReference type="Google" id="ProtNLM"/>
    </source>
</evidence>
<dbReference type="PANTHER" id="PTHR11785:SF382">
    <property type="entry name" value="LOW-AFFINITY METHIONINE PERMEASE"/>
    <property type="match status" value="1"/>
</dbReference>
<feature type="transmembrane region" description="Helical" evidence="6">
    <location>
        <begin position="226"/>
        <end position="245"/>
    </location>
</feature>
<dbReference type="Pfam" id="PF13520">
    <property type="entry name" value="AA_permease_2"/>
    <property type="match status" value="1"/>
</dbReference>
<evidence type="ECO:0000313" key="8">
    <source>
        <dbReference type="Proteomes" id="UP000275078"/>
    </source>
</evidence>
<feature type="transmembrane region" description="Helical" evidence="6">
    <location>
        <begin position="537"/>
        <end position="556"/>
    </location>
</feature>
<dbReference type="InterPro" id="IPR002293">
    <property type="entry name" value="AA/rel_permease1"/>
</dbReference>
<evidence type="ECO:0000256" key="6">
    <source>
        <dbReference type="SAM" id="Phobius"/>
    </source>
</evidence>
<dbReference type="Proteomes" id="UP000275078">
    <property type="component" value="Unassembled WGS sequence"/>
</dbReference>
<dbReference type="Gene3D" id="1.20.1740.10">
    <property type="entry name" value="Amino acid/polyamine transporter I"/>
    <property type="match status" value="1"/>
</dbReference>
<feature type="transmembrane region" description="Helical" evidence="6">
    <location>
        <begin position="122"/>
        <end position="142"/>
    </location>
</feature>
<evidence type="ECO:0000256" key="3">
    <source>
        <dbReference type="ARBA" id="ARBA00022989"/>
    </source>
</evidence>
<keyword evidence="8" id="KW-1185">Reference proteome</keyword>
<sequence>MVAHPEGIVDGAMTTSSSAHSSNSELSSLPETVAGNTSSSEQHRTTPWNGLNDSDGNIVYTEEQQREYWENYQKRNSIRTISGSREKLGWFSLYCLIANKTIGTGIFTSAGVILEHTGSKGVALLLWVVGIIVMFAGLQTYLELGLSTPRYRLNSDNSLAVVFRSGAEKVYLKYIFQRIPRLVVCVYGITYITIAGMTSGNSITFATSVLSNFYNSNDLDTDKSKYVTGLAIGVLSLACIIHGLWRTGGIWLNNSVGVIKTAFLIGSIFVAFKGRAVPFESKEEFHGLQNIKASFADVSQNERSHVVAVNLIIFTMSGFEIGSLVLGEVENPVKVFPKAAVRSFAFISLLYFAFTCAVYAILDQSELVRTSADIGLKSAMYKGSYVTQGYYMKIFDSYLAPKIASWFIAFSALGNIVVVTYTAARVKQEIAKEGIFPTVGMSKFFMKEFYSPVNALWNMLCGRDAVPRSIKCQPLCSGPFQESELEDYRKRQDLKANMTPIPALFLHFIFSTLLVVVATQAMKPTDGLYFLFQMNPYITYTLIGILMAAGLIYLHWRPDDSYRKLRWYWKVGGIGFFKGRIWAPIYLAGMIIMLVLNWIPPDPKEFQTIPVKWYLGPMVGTCIFFGVAPLYWALMEAWHWWTGNKVVVESRVFVEKKTWVVVDELTNIEMVDRKGPCPNQQGHKRRGHGEMGEDVMAGFV</sequence>
<evidence type="ECO:0000313" key="7">
    <source>
        <dbReference type="EMBL" id="RPA75838.1"/>
    </source>
</evidence>
<dbReference type="OrthoDB" id="5982228at2759"/>
<feature type="compositionally biased region" description="Polar residues" evidence="5">
    <location>
        <begin position="34"/>
        <end position="55"/>
    </location>
</feature>
<gene>
    <name evidence="7" type="ORF">BJ508DRAFT_16012</name>
</gene>
<reference evidence="7 8" key="1">
    <citation type="journal article" date="2018" name="Nat. Ecol. Evol.">
        <title>Pezizomycetes genomes reveal the molecular basis of ectomycorrhizal truffle lifestyle.</title>
        <authorList>
            <person name="Murat C."/>
            <person name="Payen T."/>
            <person name="Noel B."/>
            <person name="Kuo A."/>
            <person name="Morin E."/>
            <person name="Chen J."/>
            <person name="Kohler A."/>
            <person name="Krizsan K."/>
            <person name="Balestrini R."/>
            <person name="Da Silva C."/>
            <person name="Montanini B."/>
            <person name="Hainaut M."/>
            <person name="Levati E."/>
            <person name="Barry K.W."/>
            <person name="Belfiori B."/>
            <person name="Cichocki N."/>
            <person name="Clum A."/>
            <person name="Dockter R.B."/>
            <person name="Fauchery L."/>
            <person name="Guy J."/>
            <person name="Iotti M."/>
            <person name="Le Tacon F."/>
            <person name="Lindquist E.A."/>
            <person name="Lipzen A."/>
            <person name="Malagnac F."/>
            <person name="Mello A."/>
            <person name="Molinier V."/>
            <person name="Miyauchi S."/>
            <person name="Poulain J."/>
            <person name="Riccioni C."/>
            <person name="Rubini A."/>
            <person name="Sitrit Y."/>
            <person name="Splivallo R."/>
            <person name="Traeger S."/>
            <person name="Wang M."/>
            <person name="Zifcakova L."/>
            <person name="Wipf D."/>
            <person name="Zambonelli A."/>
            <person name="Paolocci F."/>
            <person name="Nowrousian M."/>
            <person name="Ottonello S."/>
            <person name="Baldrian P."/>
            <person name="Spatafora J.W."/>
            <person name="Henrissat B."/>
            <person name="Nagy L.G."/>
            <person name="Aury J.M."/>
            <person name="Wincker P."/>
            <person name="Grigoriev I.V."/>
            <person name="Bonfante P."/>
            <person name="Martin F.M."/>
        </authorList>
    </citation>
    <scope>NUCLEOTIDE SEQUENCE [LARGE SCALE GENOMIC DNA]</scope>
    <source>
        <strain evidence="7 8">RN42</strain>
    </source>
</reference>
<evidence type="ECO:0000256" key="4">
    <source>
        <dbReference type="ARBA" id="ARBA00023136"/>
    </source>
</evidence>